<dbReference type="PANTHER" id="PTHR30363:SF56">
    <property type="entry name" value="TRANSCRIPTIONAL REGULATOR, DEOR FAMILY"/>
    <property type="match status" value="1"/>
</dbReference>
<gene>
    <name evidence="5" type="ORF">SAMN05660299_01622</name>
</gene>
<dbReference type="PROSITE" id="PS00894">
    <property type="entry name" value="HTH_DEOR_1"/>
    <property type="match status" value="1"/>
</dbReference>
<keyword evidence="6" id="KW-1185">Reference proteome</keyword>
<dbReference type="PANTHER" id="PTHR30363">
    <property type="entry name" value="HTH-TYPE TRANSCRIPTIONAL REGULATOR SRLR-RELATED"/>
    <property type="match status" value="1"/>
</dbReference>
<sequence>MLSEERQDAILKIVNNAGSVSIQELITCLHISESTARRDLLILHKQGKLNKVHGGATSLGINHTIYKADMENLKEKYLMHMTEKRKIAKYAASLIQPGDFIYIDAGSTTEQLAEFISRPEVIIMTNSIPLVQKLAIKGYNAYILPGKVKSSTESVVGSQAQEHLQDCHFTLGFFGTNGITLSEGCSTPDIEEAAVKQRALKQCKQRFILSDNSKFGLSSHFTFSSLKATKIITAATTADFDYSIYKKVTEVHIL</sequence>
<protein>
    <submittedName>
        <fullName evidence="5">Transcriptional regulator, DeoR family</fullName>
    </submittedName>
</protein>
<dbReference type="OrthoDB" id="9797223at2"/>
<dbReference type="GO" id="GO:0003677">
    <property type="term" value="F:DNA binding"/>
    <property type="evidence" value="ECO:0007669"/>
    <property type="project" value="UniProtKB-KW"/>
</dbReference>
<dbReference type="SUPFAM" id="SSF46785">
    <property type="entry name" value="Winged helix' DNA-binding domain"/>
    <property type="match status" value="1"/>
</dbReference>
<keyword evidence="2" id="KW-0238">DNA-binding</keyword>
<evidence type="ECO:0000313" key="5">
    <source>
        <dbReference type="EMBL" id="SDM83358.1"/>
    </source>
</evidence>
<dbReference type="InterPro" id="IPR014036">
    <property type="entry name" value="DeoR-like_C"/>
</dbReference>
<dbReference type="SMART" id="SM01134">
    <property type="entry name" value="DeoRC"/>
    <property type="match status" value="1"/>
</dbReference>
<dbReference type="AlphaFoldDB" id="A0A1G9WFQ9"/>
<dbReference type="Pfam" id="PF08220">
    <property type="entry name" value="HTH_DeoR"/>
    <property type="match status" value="1"/>
</dbReference>
<dbReference type="PROSITE" id="PS51000">
    <property type="entry name" value="HTH_DEOR_2"/>
    <property type="match status" value="1"/>
</dbReference>
<dbReference type="Gene3D" id="3.40.50.1360">
    <property type="match status" value="1"/>
</dbReference>
<dbReference type="InterPro" id="IPR037171">
    <property type="entry name" value="NagB/RpiA_transferase-like"/>
</dbReference>
<evidence type="ECO:0000256" key="3">
    <source>
        <dbReference type="ARBA" id="ARBA00023163"/>
    </source>
</evidence>
<dbReference type="Pfam" id="PF00455">
    <property type="entry name" value="DeoRC"/>
    <property type="match status" value="1"/>
</dbReference>
<evidence type="ECO:0000256" key="1">
    <source>
        <dbReference type="ARBA" id="ARBA00023015"/>
    </source>
</evidence>
<dbReference type="RefSeq" id="WP_091650382.1">
    <property type="nucleotide sequence ID" value="NZ_FNHQ01000014.1"/>
</dbReference>
<dbReference type="EMBL" id="FNHQ01000014">
    <property type="protein sequence ID" value="SDM83358.1"/>
    <property type="molecule type" value="Genomic_DNA"/>
</dbReference>
<dbReference type="InterPro" id="IPR001034">
    <property type="entry name" value="DeoR_HTH"/>
</dbReference>
<reference evidence="5 6" key="1">
    <citation type="submission" date="2016-10" db="EMBL/GenBank/DDBJ databases">
        <authorList>
            <person name="de Groot N.N."/>
        </authorList>
    </citation>
    <scope>NUCLEOTIDE SEQUENCE [LARGE SCALE GENOMIC DNA]</scope>
    <source>
        <strain evidence="5 6">DSM 16981</strain>
    </source>
</reference>
<dbReference type="InterPro" id="IPR050313">
    <property type="entry name" value="Carb_Metab_HTH_regulators"/>
</dbReference>
<accession>A0A1G9WFQ9</accession>
<keyword evidence="3" id="KW-0804">Transcription</keyword>
<dbReference type="GO" id="GO:0003700">
    <property type="term" value="F:DNA-binding transcription factor activity"/>
    <property type="evidence" value="ECO:0007669"/>
    <property type="project" value="InterPro"/>
</dbReference>
<feature type="domain" description="HTH deoR-type" evidence="4">
    <location>
        <begin position="3"/>
        <end position="58"/>
    </location>
</feature>
<dbReference type="SUPFAM" id="SSF100950">
    <property type="entry name" value="NagB/RpiA/CoA transferase-like"/>
    <property type="match status" value="1"/>
</dbReference>
<organism evidence="5 6">
    <name type="scientific">Megasphaera paucivorans</name>
    <dbReference type="NCBI Taxonomy" id="349095"/>
    <lineage>
        <taxon>Bacteria</taxon>
        <taxon>Bacillati</taxon>
        <taxon>Bacillota</taxon>
        <taxon>Negativicutes</taxon>
        <taxon>Veillonellales</taxon>
        <taxon>Veillonellaceae</taxon>
        <taxon>Megasphaera</taxon>
    </lineage>
</organism>
<dbReference type="STRING" id="349095.SAMN05660299_01622"/>
<evidence type="ECO:0000259" key="4">
    <source>
        <dbReference type="PROSITE" id="PS51000"/>
    </source>
</evidence>
<dbReference type="InterPro" id="IPR018356">
    <property type="entry name" value="Tscrpt_reg_HTH_DeoR_CS"/>
</dbReference>
<name>A0A1G9WFQ9_9FIRM</name>
<keyword evidence="1" id="KW-0805">Transcription regulation</keyword>
<dbReference type="InterPro" id="IPR036390">
    <property type="entry name" value="WH_DNA-bd_sf"/>
</dbReference>
<proteinExistence type="predicted"/>
<evidence type="ECO:0000256" key="2">
    <source>
        <dbReference type="ARBA" id="ARBA00023125"/>
    </source>
</evidence>
<dbReference type="SMART" id="SM00420">
    <property type="entry name" value="HTH_DEOR"/>
    <property type="match status" value="1"/>
</dbReference>
<dbReference type="PRINTS" id="PR00037">
    <property type="entry name" value="HTHLACR"/>
</dbReference>
<dbReference type="Proteomes" id="UP000199309">
    <property type="component" value="Unassembled WGS sequence"/>
</dbReference>
<evidence type="ECO:0000313" key="6">
    <source>
        <dbReference type="Proteomes" id="UP000199309"/>
    </source>
</evidence>